<name>A0ACC2Q4Z2_9NEOP</name>
<keyword evidence="2" id="KW-1185">Reference proteome</keyword>
<evidence type="ECO:0000313" key="2">
    <source>
        <dbReference type="Proteomes" id="UP001231649"/>
    </source>
</evidence>
<evidence type="ECO:0000313" key="1">
    <source>
        <dbReference type="EMBL" id="KAJ8708137.1"/>
    </source>
</evidence>
<gene>
    <name evidence="1" type="ORF">PYW08_010503</name>
</gene>
<reference evidence="1" key="1">
    <citation type="submission" date="2023-03" db="EMBL/GenBank/DDBJ databases">
        <title>Chromosome-level genomes of two armyworms, Mythimna separata and Mythimna loreyi, provide insights into the biosynthesis and reception of sex pheromones.</title>
        <authorList>
            <person name="Zhao H."/>
        </authorList>
    </citation>
    <scope>NUCLEOTIDE SEQUENCE</scope>
    <source>
        <strain evidence="1">BeijingLab</strain>
    </source>
</reference>
<accession>A0ACC2Q4Z2</accession>
<comment type="caution">
    <text evidence="1">The sequence shown here is derived from an EMBL/GenBank/DDBJ whole genome shotgun (WGS) entry which is preliminary data.</text>
</comment>
<protein>
    <submittedName>
        <fullName evidence="1">Uncharacterized protein</fullName>
    </submittedName>
</protein>
<proteinExistence type="predicted"/>
<dbReference type="Proteomes" id="UP001231649">
    <property type="component" value="Chromosome 26"/>
</dbReference>
<sequence>MSPSIKDFLQCVNCGIKLNHVRRQWVAEENEESQQLLTDWICKELEDNEALCFPCCSLLHSALESENKSRRFGHKVVCFSCGVSINKTRKSPRLDTQPEYKVFITQWIPSHQVKRLEYVCWRCHSRLKRLYEKTNSGHAKDSKEHMKIKLEQLGYGEVDIPASPHPQDSSEEETTPDKHPQPHSITLNTYKRAADTSRHCIFKTCSRQATVAPPRCIKERLLIDYSFYLPPYSRICERHQINSHEIWRELVDSATITDFTAAHIDNLLSILKNTKCKFFCRSFIFQIKQDDYFCQYLLGTGYETFEKMLKDIQPIRKKVWHIQKALAMYLMKKHTGFSEEKVAKFFGVRLQMLVKIINRVHTHLESVAASDSSYAAVPTMGVGNQEEMVYYSM</sequence>
<dbReference type="EMBL" id="CM056802">
    <property type="protein sequence ID" value="KAJ8708137.1"/>
    <property type="molecule type" value="Genomic_DNA"/>
</dbReference>
<organism evidence="1 2">
    <name type="scientific">Mythimna loreyi</name>
    <dbReference type="NCBI Taxonomy" id="667449"/>
    <lineage>
        <taxon>Eukaryota</taxon>
        <taxon>Metazoa</taxon>
        <taxon>Ecdysozoa</taxon>
        <taxon>Arthropoda</taxon>
        <taxon>Hexapoda</taxon>
        <taxon>Insecta</taxon>
        <taxon>Pterygota</taxon>
        <taxon>Neoptera</taxon>
        <taxon>Endopterygota</taxon>
        <taxon>Lepidoptera</taxon>
        <taxon>Glossata</taxon>
        <taxon>Ditrysia</taxon>
        <taxon>Noctuoidea</taxon>
        <taxon>Noctuidae</taxon>
        <taxon>Noctuinae</taxon>
        <taxon>Hadenini</taxon>
        <taxon>Mythimna</taxon>
    </lineage>
</organism>